<name>A0ABS1JUA0_9BURK</name>
<proteinExistence type="predicted"/>
<organism evidence="1 2">
    <name type="scientific">Ramlibacter alkalitolerans</name>
    <dbReference type="NCBI Taxonomy" id="2039631"/>
    <lineage>
        <taxon>Bacteria</taxon>
        <taxon>Pseudomonadati</taxon>
        <taxon>Pseudomonadota</taxon>
        <taxon>Betaproteobacteria</taxon>
        <taxon>Burkholderiales</taxon>
        <taxon>Comamonadaceae</taxon>
        <taxon>Ramlibacter</taxon>
    </lineage>
</organism>
<dbReference type="RefSeq" id="WP_201692464.1">
    <property type="nucleotide sequence ID" value="NZ_JAEQND010000013.1"/>
</dbReference>
<evidence type="ECO:0000313" key="1">
    <source>
        <dbReference type="EMBL" id="MBL0427833.1"/>
    </source>
</evidence>
<dbReference type="Proteomes" id="UP000622707">
    <property type="component" value="Unassembled WGS sequence"/>
</dbReference>
<comment type="caution">
    <text evidence="1">The sequence shown here is derived from an EMBL/GenBank/DDBJ whole genome shotgun (WGS) entry which is preliminary data.</text>
</comment>
<dbReference type="EMBL" id="JAEQND010000013">
    <property type="protein sequence ID" value="MBL0427833.1"/>
    <property type="molecule type" value="Genomic_DNA"/>
</dbReference>
<keyword evidence="2" id="KW-1185">Reference proteome</keyword>
<evidence type="ECO:0000313" key="2">
    <source>
        <dbReference type="Proteomes" id="UP000622707"/>
    </source>
</evidence>
<sequence>MTEYSDKTPQQLRQILLSRGCDIAFGWRVPGASGARNAKALELCMLFNGQRAAAFPLGRTEQDLDLQAATHAARAGAMRLGTAAYDALVAFCVLSETGQLNHLVDQQKAWRPYAQTPAALLPPWCAVMP</sequence>
<accession>A0ABS1JUA0</accession>
<gene>
    <name evidence="1" type="ORF">JI746_22190</name>
</gene>
<protein>
    <submittedName>
        <fullName evidence="1">Uncharacterized protein</fullName>
    </submittedName>
</protein>
<reference evidence="1 2" key="1">
    <citation type="journal article" date="2017" name="Int. J. Syst. Evol. Microbiol.">
        <title>Ramlibacter alkalitolerans sp. nov., alkali-tolerant bacterium isolated from soil of ginseng.</title>
        <authorList>
            <person name="Lee D.H."/>
            <person name="Cha C.J."/>
        </authorList>
    </citation>
    <scope>NUCLEOTIDE SEQUENCE [LARGE SCALE GENOMIC DNA]</scope>
    <source>
        <strain evidence="1 2">KACC 19305</strain>
    </source>
</reference>